<dbReference type="Gene3D" id="3.30.870.10">
    <property type="entry name" value="Endonuclease Chain A"/>
    <property type="match status" value="2"/>
</dbReference>
<feature type="compositionally biased region" description="Polar residues" evidence="7">
    <location>
        <begin position="567"/>
        <end position="578"/>
    </location>
</feature>
<dbReference type="Pfam" id="PF00614">
    <property type="entry name" value="PLDc"/>
    <property type="match status" value="1"/>
</dbReference>
<feature type="compositionally biased region" description="Basic residues" evidence="7">
    <location>
        <begin position="80"/>
        <end position="90"/>
    </location>
</feature>
<dbReference type="InterPro" id="IPR011993">
    <property type="entry name" value="PH-like_dom_sf"/>
</dbReference>
<dbReference type="SUPFAM" id="SSF56024">
    <property type="entry name" value="Phospholipase D/nuclease"/>
    <property type="match status" value="2"/>
</dbReference>
<evidence type="ECO:0000313" key="10">
    <source>
        <dbReference type="Proteomes" id="UP001212841"/>
    </source>
</evidence>
<dbReference type="GO" id="GO:0009395">
    <property type="term" value="P:phospholipid catabolic process"/>
    <property type="evidence" value="ECO:0007669"/>
    <property type="project" value="TreeGrafter"/>
</dbReference>
<comment type="similarity">
    <text evidence="6">Belongs to the phospholipase D family.</text>
</comment>
<dbReference type="PANTHER" id="PTHR18896:SF76">
    <property type="entry name" value="PHOSPHOLIPASE"/>
    <property type="match status" value="1"/>
</dbReference>
<proteinExistence type="inferred from homology"/>
<accession>A0AAD5SI07</accession>
<feature type="region of interest" description="Disordered" evidence="7">
    <location>
        <begin position="559"/>
        <end position="620"/>
    </location>
</feature>
<evidence type="ECO:0000256" key="5">
    <source>
        <dbReference type="ARBA" id="ARBA00023098"/>
    </source>
</evidence>
<dbReference type="CDD" id="cd09141">
    <property type="entry name" value="PLDc_vPLD1_2_yPLD_like_2"/>
    <property type="match status" value="1"/>
</dbReference>
<feature type="region of interest" description="Disordered" evidence="7">
    <location>
        <begin position="80"/>
        <end position="111"/>
    </location>
</feature>
<comment type="catalytic activity">
    <reaction evidence="1 6">
        <text>a 1,2-diacyl-sn-glycero-3-phosphocholine + H2O = a 1,2-diacyl-sn-glycero-3-phosphate + choline + H(+)</text>
        <dbReference type="Rhea" id="RHEA:14445"/>
        <dbReference type="ChEBI" id="CHEBI:15354"/>
        <dbReference type="ChEBI" id="CHEBI:15377"/>
        <dbReference type="ChEBI" id="CHEBI:15378"/>
        <dbReference type="ChEBI" id="CHEBI:57643"/>
        <dbReference type="ChEBI" id="CHEBI:58608"/>
        <dbReference type="EC" id="3.1.4.4"/>
    </reaction>
</comment>
<evidence type="ECO:0000256" key="4">
    <source>
        <dbReference type="ARBA" id="ARBA00022963"/>
    </source>
</evidence>
<dbReference type="Proteomes" id="UP001212841">
    <property type="component" value="Unassembled WGS sequence"/>
</dbReference>
<comment type="caution">
    <text evidence="9">The sequence shown here is derived from an EMBL/GenBank/DDBJ whole genome shotgun (WGS) entry which is preliminary data.</text>
</comment>
<evidence type="ECO:0000256" key="3">
    <source>
        <dbReference type="ARBA" id="ARBA00022801"/>
    </source>
</evidence>
<keyword evidence="3 6" id="KW-0378">Hydrolase</keyword>
<feature type="domain" description="PLD phosphodiesterase" evidence="8">
    <location>
        <begin position="881"/>
        <end position="908"/>
    </location>
</feature>
<feature type="region of interest" description="Disordered" evidence="7">
    <location>
        <begin position="257"/>
        <end position="281"/>
    </location>
</feature>
<gene>
    <name evidence="9" type="primary">SPO14</name>
    <name evidence="9" type="ORF">HK097_008882</name>
</gene>
<dbReference type="GO" id="GO:0004630">
    <property type="term" value="F:phospholipase D activity"/>
    <property type="evidence" value="ECO:0007669"/>
    <property type="project" value="UniProtKB-UniRule"/>
</dbReference>
<dbReference type="GO" id="GO:0006654">
    <property type="term" value="P:phosphatidic acid biosynthetic process"/>
    <property type="evidence" value="ECO:0007669"/>
    <property type="project" value="InterPro"/>
</dbReference>
<dbReference type="InterPro" id="IPR015679">
    <property type="entry name" value="PLipase_D_fam"/>
</dbReference>
<dbReference type="PROSITE" id="PS50035">
    <property type="entry name" value="PLD"/>
    <property type="match status" value="2"/>
</dbReference>
<dbReference type="SUPFAM" id="SSF50729">
    <property type="entry name" value="PH domain-like"/>
    <property type="match status" value="1"/>
</dbReference>
<keyword evidence="4 6" id="KW-0442">Lipid degradation</keyword>
<organism evidence="9 10">
    <name type="scientific">Rhizophlyctis rosea</name>
    <dbReference type="NCBI Taxonomy" id="64517"/>
    <lineage>
        <taxon>Eukaryota</taxon>
        <taxon>Fungi</taxon>
        <taxon>Fungi incertae sedis</taxon>
        <taxon>Chytridiomycota</taxon>
        <taxon>Chytridiomycota incertae sedis</taxon>
        <taxon>Chytridiomycetes</taxon>
        <taxon>Rhizophlyctidales</taxon>
        <taxon>Rhizophlyctidaceae</taxon>
        <taxon>Rhizophlyctis</taxon>
    </lineage>
</organism>
<dbReference type="AlphaFoldDB" id="A0AAD5SI07"/>
<dbReference type="EMBL" id="JADGJD010000055">
    <property type="protein sequence ID" value="KAJ3055885.1"/>
    <property type="molecule type" value="Genomic_DNA"/>
</dbReference>
<keyword evidence="5" id="KW-0443">Lipid metabolism</keyword>
<evidence type="ECO:0000313" key="9">
    <source>
        <dbReference type="EMBL" id="KAJ3055885.1"/>
    </source>
</evidence>
<feature type="domain" description="PLD phosphodiesterase" evidence="8">
    <location>
        <begin position="513"/>
        <end position="540"/>
    </location>
</feature>
<evidence type="ECO:0000256" key="7">
    <source>
        <dbReference type="SAM" id="MobiDB-lite"/>
    </source>
</evidence>
<evidence type="ECO:0000256" key="2">
    <source>
        <dbReference type="ARBA" id="ARBA00022737"/>
    </source>
</evidence>
<keyword evidence="10" id="KW-1185">Reference proteome</keyword>
<evidence type="ECO:0000259" key="8">
    <source>
        <dbReference type="PROSITE" id="PS50035"/>
    </source>
</evidence>
<evidence type="ECO:0000256" key="1">
    <source>
        <dbReference type="ARBA" id="ARBA00000798"/>
    </source>
</evidence>
<sequence length="1112" mass="127840">MERIMNSEAVRTPIKALKSYFAHWTDKDEALVDGEEEGINAEDKELPFISGSDLQYPTPKFADLEVKHLKHFQHRIVKLAKVQPRQHPKPTHTSDQGPEKDGSDDDTITIGPAEVRPLLPRIKKTTVNPEEVVEYLRQVLTMVKEPWNVVGENPMAVEERRRGLTICGFIELSRTSLIGTVNGVKCKEGWVRKRRGGRKNDVLFLPDFVVPRLRQRRWLALRSNYILYFYSPTEYTPREVMLIDGYFQILHHNQQKEANLKPKDQDGDDDDRVNRQPGGRRHFNRNALALRPFNTRTNELWARNEHHIAILNGFRDLLITVAKEHGSRSRKQMVREWVKELSERKDACSWFTLTQAGVGRYNSFAPVRNGLSPDVVKWMIDGSAHFEQVLAALEGATREILIADWWLTPETYMTRGPHGIHSEQLRTRLDRVLIRKANEGVRIYVLLYKEINLYNASFHAKQVLMGRKAPNYMLDPSIEDPGNEFELKRPDNILVMRHPDQGRGFTGVVLDSVIWAHHEKIAAIDRKIAFVGGIDLCAGRFDTAEHTLKDDVVYKPGTGEVDERATSMDTLSSETSRFSPPGTDTRDPQMADRGKSDENAPARHEEKSKPVGNLFPGQDYNDPRVKDFADMAKKPFECLIDRTCVARMPWHDVSMTFRKYEGQEALEGPVDDLVWHFIQRWNFAKWEKKKVDHHIPWLYPSQGIRLPKPEEAKGTVEIQLLRSAAQWSAGSPKEKSIQNAYKDLIFNAKHYVYIENQFFISKFQIEKDWKENKGQHFKKSNVHIHNSIARVLAKRIVRAHANKENFRAYIVLPLFPGFVGDVHRGDSDPALPYVLAAQTETVRGLMSEIEKGGVPNNEIEKYVMFLGLRKWDILGKRLVTEQVYIHAKIMIVDDKHVIIGSANVNDRSQMGARDSEVCALISDTHCMETKMDGKKYPHANYFAYAMRVRLFHEHLGIPFPKHLADVHDPSTGRDRKGKLIPKFHENCKEIADPVSNACWNTWLHRANENTKAFRDVFHCVPDDTVKNWDQYNDFLQTRGGKEEEAVEAHMDHMAKEQGVLATIEVDGKPGRDLLEERVKGHAVRFPIYFLEEEDLSMTFKGVTKLAPRVVFT</sequence>
<dbReference type="InterPro" id="IPR001736">
    <property type="entry name" value="PLipase_D/transphosphatidylase"/>
</dbReference>
<feature type="compositionally biased region" description="Basic and acidic residues" evidence="7">
    <location>
        <begin position="584"/>
        <end position="609"/>
    </location>
</feature>
<dbReference type="Gene3D" id="2.30.29.30">
    <property type="entry name" value="Pleckstrin-homology domain (PH domain)/Phosphotyrosine-binding domain (PTB)"/>
    <property type="match status" value="1"/>
</dbReference>
<dbReference type="PIRSF" id="PIRSF009376">
    <property type="entry name" value="Phospholipase_D_euk"/>
    <property type="match status" value="1"/>
</dbReference>
<evidence type="ECO:0000256" key="6">
    <source>
        <dbReference type="PIRNR" id="PIRNR009376"/>
    </source>
</evidence>
<dbReference type="InterPro" id="IPR016555">
    <property type="entry name" value="PLipase_D_euk"/>
</dbReference>
<dbReference type="EC" id="3.1.4.4" evidence="6"/>
<dbReference type="SMART" id="SM00155">
    <property type="entry name" value="PLDc"/>
    <property type="match status" value="2"/>
</dbReference>
<name>A0AAD5SI07_9FUNG</name>
<dbReference type="GO" id="GO:0035556">
    <property type="term" value="P:intracellular signal transduction"/>
    <property type="evidence" value="ECO:0007669"/>
    <property type="project" value="InterPro"/>
</dbReference>
<dbReference type="PANTHER" id="PTHR18896">
    <property type="entry name" value="PHOSPHOLIPASE D"/>
    <property type="match status" value="1"/>
</dbReference>
<keyword evidence="2" id="KW-0677">Repeat</keyword>
<reference evidence="9" key="1">
    <citation type="submission" date="2020-05" db="EMBL/GenBank/DDBJ databases">
        <title>Phylogenomic resolution of chytrid fungi.</title>
        <authorList>
            <person name="Stajich J.E."/>
            <person name="Amses K."/>
            <person name="Simmons R."/>
            <person name="Seto K."/>
            <person name="Myers J."/>
            <person name="Bonds A."/>
            <person name="Quandt C.A."/>
            <person name="Barry K."/>
            <person name="Liu P."/>
            <person name="Grigoriev I."/>
            <person name="Longcore J.E."/>
            <person name="James T.Y."/>
        </authorList>
    </citation>
    <scope>NUCLEOTIDE SEQUENCE</scope>
    <source>
        <strain evidence="9">JEL0318</strain>
    </source>
</reference>
<protein>
    <recommendedName>
        <fullName evidence="6">Phospholipase</fullName>
        <ecNumber evidence="6">3.1.4.4</ecNumber>
    </recommendedName>
</protein>